<sequence length="100" mass="11427">MNISDRYRVLVDEIRNLQSGAGDPKAERLLVQAVEELAHHEEGVGEIPQMRLEAQLTPILLKAHNLLDRARLLFDELGEEDRVGAVWEAEQKIYRLLNSL</sequence>
<keyword evidence="2" id="KW-1185">Reference proteome</keyword>
<evidence type="ECO:0000313" key="1">
    <source>
        <dbReference type="EMBL" id="ABA87871.1"/>
    </source>
</evidence>
<dbReference type="HOGENOM" id="CLU_2303241_0_0_7"/>
<reference evidence="1 2" key="2">
    <citation type="journal article" date="2012" name="BMC Genomics">
        <title>The genome of Pelobacter carbinolicus reveals surprising metabolic capabilities and physiological features.</title>
        <authorList>
            <person name="Aklujkar M."/>
            <person name="Haveman S.A."/>
            <person name="Didonato R.Jr."/>
            <person name="Chertkov O."/>
            <person name="Han C.S."/>
            <person name="Land M.L."/>
            <person name="Brown P."/>
            <person name="Lovley D.R."/>
        </authorList>
    </citation>
    <scope>NUCLEOTIDE SEQUENCE [LARGE SCALE GENOMIC DNA]</scope>
    <source>
        <strain evidence="2">DSM 2380 / NBRC 103641 / GraBd1</strain>
    </source>
</reference>
<organism evidence="1 2">
    <name type="scientific">Syntrophotalea carbinolica (strain DSM 2380 / NBRC 103641 / GraBd1)</name>
    <name type="common">Pelobacter carbinolicus</name>
    <dbReference type="NCBI Taxonomy" id="338963"/>
    <lineage>
        <taxon>Bacteria</taxon>
        <taxon>Pseudomonadati</taxon>
        <taxon>Thermodesulfobacteriota</taxon>
        <taxon>Desulfuromonadia</taxon>
        <taxon>Desulfuromonadales</taxon>
        <taxon>Syntrophotaleaceae</taxon>
        <taxon>Syntrophotalea</taxon>
    </lineage>
</organism>
<dbReference type="EMBL" id="CP000142">
    <property type="protein sequence ID" value="ABA87871.1"/>
    <property type="molecule type" value="Genomic_DNA"/>
</dbReference>
<gene>
    <name evidence="1" type="ordered locus">Pcar_0612</name>
</gene>
<dbReference type="KEGG" id="pca:Pcar_0612"/>
<dbReference type="RefSeq" id="WP_011340312.1">
    <property type="nucleotide sequence ID" value="NC_007498.2"/>
</dbReference>
<proteinExistence type="predicted"/>
<protein>
    <submittedName>
        <fullName evidence="1">Uncharacterized protein</fullName>
    </submittedName>
</protein>
<dbReference type="eggNOG" id="ENOG5033EI6">
    <property type="taxonomic scope" value="Bacteria"/>
</dbReference>
<dbReference type="Proteomes" id="UP000002534">
    <property type="component" value="Chromosome"/>
</dbReference>
<dbReference type="AlphaFoldDB" id="Q3A6Y6"/>
<dbReference type="OrthoDB" id="5387633at2"/>
<name>Q3A6Y6_SYNC1</name>
<evidence type="ECO:0000313" key="2">
    <source>
        <dbReference type="Proteomes" id="UP000002534"/>
    </source>
</evidence>
<reference evidence="2" key="1">
    <citation type="submission" date="2005-10" db="EMBL/GenBank/DDBJ databases">
        <title>Complete sequence of Pelobacter carbinolicus DSM 2380.</title>
        <authorList>
            <person name="Copeland A."/>
            <person name="Lucas S."/>
            <person name="Lapidus A."/>
            <person name="Barry K."/>
            <person name="Detter J.C."/>
            <person name="Glavina T."/>
            <person name="Hammon N."/>
            <person name="Israni S."/>
            <person name="Pitluck S."/>
            <person name="Chertkov O."/>
            <person name="Schmutz J."/>
            <person name="Larimer F."/>
            <person name="Land M."/>
            <person name="Kyrpides N."/>
            <person name="Ivanova N."/>
            <person name="Richardson P."/>
        </authorList>
    </citation>
    <scope>NUCLEOTIDE SEQUENCE [LARGE SCALE GENOMIC DNA]</scope>
    <source>
        <strain evidence="2">DSM 2380 / NBRC 103641 / GraBd1</strain>
    </source>
</reference>
<accession>Q3A6Y6</accession>